<dbReference type="SUPFAM" id="SSF46785">
    <property type="entry name" value="Winged helix' DNA-binding domain"/>
    <property type="match status" value="1"/>
</dbReference>
<dbReference type="InterPro" id="IPR012318">
    <property type="entry name" value="HTH_CRP"/>
</dbReference>
<dbReference type="EMBL" id="CP047045">
    <property type="protein sequence ID" value="QGZ95448.1"/>
    <property type="molecule type" value="Genomic_DNA"/>
</dbReference>
<proteinExistence type="predicted"/>
<name>A0A6I6MPX8_9CAUL</name>
<dbReference type="Proteomes" id="UP000431269">
    <property type="component" value="Chromosome"/>
</dbReference>
<protein>
    <recommendedName>
        <fullName evidence="1">HTH crp-type domain-containing protein</fullName>
    </recommendedName>
</protein>
<organism evidence="2 3">
    <name type="scientific">Terricaulis silvestris</name>
    <dbReference type="NCBI Taxonomy" id="2686094"/>
    <lineage>
        <taxon>Bacteria</taxon>
        <taxon>Pseudomonadati</taxon>
        <taxon>Pseudomonadota</taxon>
        <taxon>Alphaproteobacteria</taxon>
        <taxon>Caulobacterales</taxon>
        <taxon>Caulobacteraceae</taxon>
        <taxon>Terricaulis</taxon>
    </lineage>
</organism>
<sequence length="156" mass="17186">MSGLAIVMSNHRSPNDAFVQLAGRAVRITSDDLREVLSQSTAFRQLAQRFVQVFMAQVAQTALANGRAKIEERLARWLLMAQDRLDDSNLTLTHEFIALMLGVRRPGVTDALNDLEGKGLIRSSRGALRIIDRHGLEATAGGIYGVPEAEYKRLIG</sequence>
<reference evidence="3" key="1">
    <citation type="submission" date="2019-12" db="EMBL/GenBank/DDBJ databases">
        <title>Complete genome of Terracaulis silvestris 0127_4.</title>
        <authorList>
            <person name="Vieira S."/>
            <person name="Riedel T."/>
            <person name="Sproer C."/>
            <person name="Pascual J."/>
            <person name="Boedeker C."/>
            <person name="Overmann J."/>
        </authorList>
    </citation>
    <scope>NUCLEOTIDE SEQUENCE [LARGE SCALE GENOMIC DNA]</scope>
    <source>
        <strain evidence="3">0127_4</strain>
    </source>
</reference>
<dbReference type="InterPro" id="IPR036388">
    <property type="entry name" value="WH-like_DNA-bd_sf"/>
</dbReference>
<dbReference type="PROSITE" id="PS51063">
    <property type="entry name" value="HTH_CRP_2"/>
    <property type="match status" value="1"/>
</dbReference>
<evidence type="ECO:0000259" key="1">
    <source>
        <dbReference type="PROSITE" id="PS51063"/>
    </source>
</evidence>
<dbReference type="InterPro" id="IPR036390">
    <property type="entry name" value="WH_DNA-bd_sf"/>
</dbReference>
<dbReference type="Gene3D" id="1.10.10.10">
    <property type="entry name" value="Winged helix-like DNA-binding domain superfamily/Winged helix DNA-binding domain"/>
    <property type="match status" value="1"/>
</dbReference>
<dbReference type="KEGG" id="tsv:DSM104635_02297"/>
<feature type="domain" description="HTH crp-type" evidence="1">
    <location>
        <begin position="68"/>
        <end position="134"/>
    </location>
</feature>
<dbReference type="Pfam" id="PF13545">
    <property type="entry name" value="HTH_Crp_2"/>
    <property type="match status" value="1"/>
</dbReference>
<evidence type="ECO:0000313" key="2">
    <source>
        <dbReference type="EMBL" id="QGZ95448.1"/>
    </source>
</evidence>
<evidence type="ECO:0000313" key="3">
    <source>
        <dbReference type="Proteomes" id="UP000431269"/>
    </source>
</evidence>
<dbReference type="GO" id="GO:0006355">
    <property type="term" value="P:regulation of DNA-templated transcription"/>
    <property type="evidence" value="ECO:0007669"/>
    <property type="project" value="InterPro"/>
</dbReference>
<dbReference type="GO" id="GO:0003677">
    <property type="term" value="F:DNA binding"/>
    <property type="evidence" value="ECO:0007669"/>
    <property type="project" value="InterPro"/>
</dbReference>
<dbReference type="AlphaFoldDB" id="A0A6I6MPX8"/>
<gene>
    <name evidence="2" type="ORF">DSM104635_02297</name>
</gene>
<dbReference type="SMART" id="SM00419">
    <property type="entry name" value="HTH_CRP"/>
    <property type="match status" value="1"/>
</dbReference>
<keyword evidence="3" id="KW-1185">Reference proteome</keyword>
<accession>A0A6I6MPX8</accession>